<proteinExistence type="predicted"/>
<dbReference type="AlphaFoldDB" id="A0A645GFK3"/>
<feature type="compositionally biased region" description="Polar residues" evidence="1">
    <location>
        <begin position="103"/>
        <end position="121"/>
    </location>
</feature>
<comment type="caution">
    <text evidence="2">The sequence shown here is derived from an EMBL/GenBank/DDBJ whole genome shotgun (WGS) entry which is preliminary data.</text>
</comment>
<sequence>MHIGIVFAGSGQAQSRTRHALVVAQLLALDIAQGRMGEDQLLGRERRLQALRGFDARAKESQLKAPGLAAGLQLPCDVPPLRLQIRVAAEVARELQGLERQSHAWQRQAQGSPAQTGSCQRLQGLPA</sequence>
<organism evidence="2">
    <name type="scientific">bioreactor metagenome</name>
    <dbReference type="NCBI Taxonomy" id="1076179"/>
    <lineage>
        <taxon>unclassified sequences</taxon>
        <taxon>metagenomes</taxon>
        <taxon>ecological metagenomes</taxon>
    </lineage>
</organism>
<feature type="region of interest" description="Disordered" evidence="1">
    <location>
        <begin position="102"/>
        <end position="127"/>
    </location>
</feature>
<gene>
    <name evidence="2" type="ORF">SDC9_172295</name>
</gene>
<protein>
    <submittedName>
        <fullName evidence="2">Uncharacterized protein</fullName>
    </submittedName>
</protein>
<evidence type="ECO:0000313" key="2">
    <source>
        <dbReference type="EMBL" id="MPN24890.1"/>
    </source>
</evidence>
<reference evidence="2" key="1">
    <citation type="submission" date="2019-08" db="EMBL/GenBank/DDBJ databases">
        <authorList>
            <person name="Kucharzyk K."/>
            <person name="Murdoch R.W."/>
            <person name="Higgins S."/>
            <person name="Loffler F."/>
        </authorList>
    </citation>
    <scope>NUCLEOTIDE SEQUENCE</scope>
</reference>
<name>A0A645GFK3_9ZZZZ</name>
<accession>A0A645GFK3</accession>
<dbReference type="EMBL" id="VSSQ01073890">
    <property type="protein sequence ID" value="MPN24890.1"/>
    <property type="molecule type" value="Genomic_DNA"/>
</dbReference>
<evidence type="ECO:0000256" key="1">
    <source>
        <dbReference type="SAM" id="MobiDB-lite"/>
    </source>
</evidence>